<dbReference type="HOGENOM" id="CLU_023176_2_0_5"/>
<dbReference type="InterPro" id="IPR007348">
    <property type="entry name" value="CopC_dom"/>
</dbReference>
<dbReference type="GO" id="GO:0042597">
    <property type="term" value="C:periplasmic space"/>
    <property type="evidence" value="ECO:0007669"/>
    <property type="project" value="InterPro"/>
</dbReference>
<evidence type="ECO:0000313" key="12">
    <source>
        <dbReference type="EMBL" id="ABD07299.1"/>
    </source>
</evidence>
<evidence type="ECO:0000256" key="6">
    <source>
        <dbReference type="ARBA" id="ARBA00022989"/>
    </source>
</evidence>
<dbReference type="Pfam" id="PF05425">
    <property type="entry name" value="CopD"/>
    <property type="match status" value="1"/>
</dbReference>
<dbReference type="InterPro" id="IPR032694">
    <property type="entry name" value="CopC/D"/>
</dbReference>
<evidence type="ECO:0000256" key="8">
    <source>
        <dbReference type="ARBA" id="ARBA00023136"/>
    </source>
</evidence>
<feature type="transmembrane region" description="Helical" evidence="9">
    <location>
        <begin position="300"/>
        <end position="318"/>
    </location>
</feature>
<evidence type="ECO:0000256" key="4">
    <source>
        <dbReference type="ARBA" id="ARBA00022723"/>
    </source>
</evidence>
<evidence type="ECO:0000256" key="3">
    <source>
        <dbReference type="ARBA" id="ARBA00022692"/>
    </source>
</evidence>
<dbReference type="STRING" id="316058.RPB_2596"/>
<dbReference type="InterPro" id="IPR008457">
    <property type="entry name" value="Cu-R_CopD_dom"/>
</dbReference>
<dbReference type="PANTHER" id="PTHR34820">
    <property type="entry name" value="INNER MEMBRANE PROTEIN YEBZ"/>
    <property type="match status" value="1"/>
</dbReference>
<keyword evidence="13" id="KW-1185">Reference proteome</keyword>
<dbReference type="GO" id="GO:0046688">
    <property type="term" value="P:response to copper ion"/>
    <property type="evidence" value="ECO:0007669"/>
    <property type="project" value="InterPro"/>
</dbReference>
<dbReference type="GO" id="GO:0005507">
    <property type="term" value="F:copper ion binding"/>
    <property type="evidence" value="ECO:0007669"/>
    <property type="project" value="InterPro"/>
</dbReference>
<keyword evidence="2" id="KW-1003">Cell membrane</keyword>
<feature type="transmembrane region" description="Helical" evidence="9">
    <location>
        <begin position="255"/>
        <end position="280"/>
    </location>
</feature>
<evidence type="ECO:0000259" key="10">
    <source>
        <dbReference type="Pfam" id="PF04234"/>
    </source>
</evidence>
<feature type="transmembrane region" description="Helical" evidence="9">
    <location>
        <begin position="201"/>
        <end position="222"/>
    </location>
</feature>
<dbReference type="SUPFAM" id="SSF81296">
    <property type="entry name" value="E set domains"/>
    <property type="match status" value="1"/>
</dbReference>
<keyword evidence="5" id="KW-0732">Signal</keyword>
<dbReference type="PANTHER" id="PTHR34820:SF4">
    <property type="entry name" value="INNER MEMBRANE PROTEIN YEBZ"/>
    <property type="match status" value="1"/>
</dbReference>
<comment type="subcellular location">
    <subcellularLocation>
        <location evidence="1">Cell membrane</location>
        <topology evidence="1">Multi-pass membrane protein</topology>
    </subcellularLocation>
</comment>
<dbReference type="InterPro" id="IPR014756">
    <property type="entry name" value="Ig_E-set"/>
</dbReference>
<dbReference type="EMBL" id="CP000250">
    <property type="protein sequence ID" value="ABD07299.1"/>
    <property type="molecule type" value="Genomic_DNA"/>
</dbReference>
<feature type="transmembrane region" description="Helical" evidence="9">
    <location>
        <begin position="229"/>
        <end position="249"/>
    </location>
</feature>
<feature type="transmembrane region" description="Helical" evidence="9">
    <location>
        <begin position="374"/>
        <end position="393"/>
    </location>
</feature>
<evidence type="ECO:0000259" key="11">
    <source>
        <dbReference type="Pfam" id="PF05425"/>
    </source>
</evidence>
<accession>Q2IWW1</accession>
<name>Q2IWW1_RHOP2</name>
<evidence type="ECO:0000256" key="7">
    <source>
        <dbReference type="ARBA" id="ARBA00023008"/>
    </source>
</evidence>
<evidence type="ECO:0000256" key="1">
    <source>
        <dbReference type="ARBA" id="ARBA00004651"/>
    </source>
</evidence>
<gene>
    <name evidence="12" type="ordered locus">RPB_2596</name>
</gene>
<protein>
    <submittedName>
        <fullName evidence="12">Copper resistance protein</fullName>
    </submittedName>
</protein>
<dbReference type="KEGG" id="rpb:RPB_2596"/>
<keyword evidence="8 9" id="KW-0472">Membrane</keyword>
<dbReference type="Pfam" id="PF04234">
    <property type="entry name" value="CopC"/>
    <property type="match status" value="1"/>
</dbReference>
<proteinExistence type="predicted"/>
<dbReference type="InterPro" id="IPR014755">
    <property type="entry name" value="Cu-Rt/internalin_Ig-like"/>
</dbReference>
<keyword evidence="4" id="KW-0479">Metal-binding</keyword>
<dbReference type="GO" id="GO:0005886">
    <property type="term" value="C:plasma membrane"/>
    <property type="evidence" value="ECO:0007669"/>
    <property type="project" value="UniProtKB-SubCell"/>
</dbReference>
<dbReference type="AlphaFoldDB" id="Q2IWW1"/>
<dbReference type="eggNOG" id="COG1276">
    <property type="taxonomic scope" value="Bacteria"/>
</dbReference>
<evidence type="ECO:0000313" key="13">
    <source>
        <dbReference type="Proteomes" id="UP000008809"/>
    </source>
</evidence>
<keyword evidence="7" id="KW-0186">Copper</keyword>
<dbReference type="Proteomes" id="UP000008809">
    <property type="component" value="Chromosome"/>
</dbReference>
<feature type="transmembrane region" description="Helical" evidence="9">
    <location>
        <begin position="330"/>
        <end position="350"/>
    </location>
</feature>
<feature type="domain" description="Copper resistance protein D" evidence="11">
    <location>
        <begin position="292"/>
        <end position="391"/>
    </location>
</feature>
<feature type="transmembrane region" description="Helical" evidence="9">
    <location>
        <begin position="153"/>
        <end position="171"/>
    </location>
</feature>
<sequence length="512" mass="52445">MLPSLAHAHASLVASDPAAEAVLAAAPATITLTFNEPVTPLALQLIDARGRSSAITEVATNGDRLSFAPPSLLGAGGHVLSWRVVSADGHPVGGSLTFWIGTPGASLPAIIVPDDPARRAAIWATRVMLELTLLAAPGGAFFLAWIASAALPVLVAGCGAVAVLGLGALALSVGLQGLDILDAPFAELGSAAVWWEGATGSFGRSAAIAAVAFGLTLSALLGRGAPARLLSFGAVLGVGAALAASGHAATAEPRWLATAAVLVHGVSLALWVGALLPLAVMVGPNHATANVTLRRFSRTIPIAIATLLISGVVLGAIQLGRIEALWTSDYGRILFAKLALVVALLLIALWNRRRVTPLLAAGTPHAAYALRRTIAAELVLVIAILGLVGLWRFTPPPRAATAAAAEDRAFAHLHTGRAMANVTLTPGHAGPIEIEVMLQTPDETPLQAQALTVTLANPDAGIEPASAEARRQPDGPWRVRMSAPVPGRWSLTLGILISDFDKVTIAAPVVIR</sequence>
<keyword evidence="6 9" id="KW-1133">Transmembrane helix</keyword>
<feature type="transmembrane region" description="Helical" evidence="9">
    <location>
        <begin position="127"/>
        <end position="147"/>
    </location>
</feature>
<evidence type="ECO:0000256" key="2">
    <source>
        <dbReference type="ARBA" id="ARBA00022475"/>
    </source>
</evidence>
<dbReference type="Gene3D" id="2.60.40.1220">
    <property type="match status" value="1"/>
</dbReference>
<feature type="domain" description="CopC" evidence="10">
    <location>
        <begin position="9"/>
        <end position="99"/>
    </location>
</feature>
<evidence type="ECO:0000256" key="5">
    <source>
        <dbReference type="ARBA" id="ARBA00022729"/>
    </source>
</evidence>
<dbReference type="OrthoDB" id="8374223at2"/>
<reference evidence="12 13" key="1">
    <citation type="submission" date="2006-01" db="EMBL/GenBank/DDBJ databases">
        <title>Complete sequence of Rhodopseudomonas palustris HaA2.</title>
        <authorList>
            <consortium name="US DOE Joint Genome Institute"/>
            <person name="Copeland A."/>
            <person name="Lucas S."/>
            <person name="Lapidus A."/>
            <person name="Barry K."/>
            <person name="Detter J.C."/>
            <person name="Glavina T."/>
            <person name="Hammon N."/>
            <person name="Israni S."/>
            <person name="Pitluck S."/>
            <person name="Chain P."/>
            <person name="Malfatti S."/>
            <person name="Shin M."/>
            <person name="Vergez L."/>
            <person name="Schmutz J."/>
            <person name="Larimer F."/>
            <person name="Land M."/>
            <person name="Hauser L."/>
            <person name="Pelletier D.A."/>
            <person name="Kyrpides N."/>
            <person name="Anderson I."/>
            <person name="Oda Y."/>
            <person name="Harwood C.S."/>
            <person name="Richardson P."/>
        </authorList>
    </citation>
    <scope>NUCLEOTIDE SEQUENCE [LARGE SCALE GENOMIC DNA]</scope>
    <source>
        <strain evidence="12 13">HaA2</strain>
    </source>
</reference>
<evidence type="ECO:0000256" key="9">
    <source>
        <dbReference type="SAM" id="Phobius"/>
    </source>
</evidence>
<keyword evidence="3 9" id="KW-0812">Transmembrane</keyword>
<dbReference type="GO" id="GO:0006825">
    <property type="term" value="P:copper ion transport"/>
    <property type="evidence" value="ECO:0007669"/>
    <property type="project" value="InterPro"/>
</dbReference>
<organism evidence="12 13">
    <name type="scientific">Rhodopseudomonas palustris (strain HaA2)</name>
    <dbReference type="NCBI Taxonomy" id="316058"/>
    <lineage>
        <taxon>Bacteria</taxon>
        <taxon>Pseudomonadati</taxon>
        <taxon>Pseudomonadota</taxon>
        <taxon>Alphaproteobacteria</taxon>
        <taxon>Hyphomicrobiales</taxon>
        <taxon>Nitrobacteraceae</taxon>
        <taxon>Rhodopseudomonas</taxon>
    </lineage>
</organism>
<dbReference type="eggNOG" id="COG2372">
    <property type="taxonomic scope" value="Bacteria"/>
</dbReference>